<evidence type="ECO:0000259" key="7">
    <source>
        <dbReference type="PROSITE" id="PS50110"/>
    </source>
</evidence>
<dbReference type="PROSITE" id="PS50043">
    <property type="entry name" value="HTH_LUXR_2"/>
    <property type="match status" value="1"/>
</dbReference>
<dbReference type="CDD" id="cd17535">
    <property type="entry name" value="REC_NarL-like"/>
    <property type="match status" value="1"/>
</dbReference>
<evidence type="ECO:0000256" key="3">
    <source>
        <dbReference type="ARBA" id="ARBA00023125"/>
    </source>
</evidence>
<dbReference type="Pfam" id="PF00196">
    <property type="entry name" value="GerE"/>
    <property type="match status" value="1"/>
</dbReference>
<feature type="modified residue" description="4-aspartylphosphate" evidence="5">
    <location>
        <position position="61"/>
    </location>
</feature>
<dbReference type="RefSeq" id="WP_407029941.1">
    <property type="nucleotide sequence ID" value="NZ_JAQGEF010000002.1"/>
</dbReference>
<accession>A0ABT4UFJ0</accession>
<dbReference type="InterPro" id="IPR016032">
    <property type="entry name" value="Sig_transdc_resp-reg_C-effctor"/>
</dbReference>
<feature type="domain" description="Response regulatory" evidence="7">
    <location>
        <begin position="8"/>
        <end position="126"/>
    </location>
</feature>
<evidence type="ECO:0000313" key="9">
    <source>
        <dbReference type="Proteomes" id="UP001210231"/>
    </source>
</evidence>
<dbReference type="EMBL" id="JAQGEF010000002">
    <property type="protein sequence ID" value="MDA3613612.1"/>
    <property type="molecule type" value="Genomic_DNA"/>
</dbReference>
<gene>
    <name evidence="8" type="ORF">O3P16_02245</name>
</gene>
<dbReference type="PROSITE" id="PS50110">
    <property type="entry name" value="RESPONSE_REGULATORY"/>
    <property type="match status" value="1"/>
</dbReference>
<dbReference type="SMART" id="SM00421">
    <property type="entry name" value="HTH_LUXR"/>
    <property type="match status" value="1"/>
</dbReference>
<keyword evidence="9" id="KW-1185">Reference proteome</keyword>
<dbReference type="InterPro" id="IPR011006">
    <property type="entry name" value="CheY-like_superfamily"/>
</dbReference>
<dbReference type="SMART" id="SM00448">
    <property type="entry name" value="REC"/>
    <property type="match status" value="1"/>
</dbReference>
<dbReference type="Gene3D" id="3.40.50.2300">
    <property type="match status" value="1"/>
</dbReference>
<keyword evidence="1 5" id="KW-0597">Phosphoprotein</keyword>
<evidence type="ECO:0000256" key="5">
    <source>
        <dbReference type="PROSITE-ProRule" id="PRU00169"/>
    </source>
</evidence>
<dbReference type="SUPFAM" id="SSF46894">
    <property type="entry name" value="C-terminal effector domain of the bipartite response regulators"/>
    <property type="match status" value="1"/>
</dbReference>
<dbReference type="Pfam" id="PF00072">
    <property type="entry name" value="Response_reg"/>
    <property type="match status" value="1"/>
</dbReference>
<evidence type="ECO:0000259" key="6">
    <source>
        <dbReference type="PROSITE" id="PS50043"/>
    </source>
</evidence>
<keyword evidence="4" id="KW-0804">Transcription</keyword>
<comment type="caution">
    <text evidence="8">The sequence shown here is derived from an EMBL/GenBank/DDBJ whole genome shotgun (WGS) entry which is preliminary data.</text>
</comment>
<dbReference type="InterPro" id="IPR001789">
    <property type="entry name" value="Sig_transdc_resp-reg_receiver"/>
</dbReference>
<dbReference type="Proteomes" id="UP001210231">
    <property type="component" value="Unassembled WGS sequence"/>
</dbReference>
<evidence type="ECO:0000313" key="8">
    <source>
        <dbReference type="EMBL" id="MDA3613612.1"/>
    </source>
</evidence>
<evidence type="ECO:0000256" key="2">
    <source>
        <dbReference type="ARBA" id="ARBA00023015"/>
    </source>
</evidence>
<feature type="domain" description="HTH luxR-type" evidence="6">
    <location>
        <begin position="150"/>
        <end position="215"/>
    </location>
</feature>
<keyword evidence="2" id="KW-0805">Transcription regulation</keyword>
<evidence type="ECO:0000256" key="1">
    <source>
        <dbReference type="ARBA" id="ARBA00022553"/>
    </source>
</evidence>
<protein>
    <submittedName>
        <fullName evidence="8">Response regulator transcription factor</fullName>
    </submittedName>
</protein>
<dbReference type="InterPro" id="IPR000792">
    <property type="entry name" value="Tscrpt_reg_LuxR_C"/>
</dbReference>
<proteinExistence type="predicted"/>
<dbReference type="PRINTS" id="PR00038">
    <property type="entry name" value="HTHLUXR"/>
</dbReference>
<dbReference type="CDD" id="cd06170">
    <property type="entry name" value="LuxR_C_like"/>
    <property type="match status" value="1"/>
</dbReference>
<evidence type="ECO:0000256" key="4">
    <source>
        <dbReference type="ARBA" id="ARBA00023163"/>
    </source>
</evidence>
<sequence length="217" mass="24493">MDNQPITNIIIADDHQMMLDGIKNMMSNAGRFNIVAEANNGQAAYEMIAEKPFAYQLLLTDISMPLLSGTQLCRMIKDQFPHIQVLILSMYNNSTAVKEAILAEADGYILKNAGKDELLKALHRITDGGTYFAEAIVPIIYSQYNRQKIQDEQMKELSEREKEVLGLIVKEFTSEEIAKKLFISKKTVDNHRQHLLEKTNCKSTVGLVKFAVKLGLE</sequence>
<reference evidence="8 9" key="1">
    <citation type="submission" date="2022-12" db="EMBL/GenBank/DDBJ databases">
        <title>Chitinophagaceae gen. sp. nov., a new member of the family Chitinophagaceae, isolated from soil in a chemical factory.</title>
        <authorList>
            <person name="Ke Z."/>
        </authorList>
    </citation>
    <scope>NUCLEOTIDE SEQUENCE [LARGE SCALE GENOMIC DNA]</scope>
    <source>
        <strain evidence="8 9">LY-5</strain>
    </source>
</reference>
<dbReference type="InterPro" id="IPR058245">
    <property type="entry name" value="NreC/VraR/RcsB-like_REC"/>
</dbReference>
<dbReference type="InterPro" id="IPR039420">
    <property type="entry name" value="WalR-like"/>
</dbReference>
<keyword evidence="3" id="KW-0238">DNA-binding</keyword>
<organism evidence="8 9">
    <name type="scientific">Polluticaenibacter yanchengensis</name>
    <dbReference type="NCBI Taxonomy" id="3014562"/>
    <lineage>
        <taxon>Bacteria</taxon>
        <taxon>Pseudomonadati</taxon>
        <taxon>Bacteroidota</taxon>
        <taxon>Chitinophagia</taxon>
        <taxon>Chitinophagales</taxon>
        <taxon>Chitinophagaceae</taxon>
        <taxon>Polluticaenibacter</taxon>
    </lineage>
</organism>
<dbReference type="PANTHER" id="PTHR43214">
    <property type="entry name" value="TWO-COMPONENT RESPONSE REGULATOR"/>
    <property type="match status" value="1"/>
</dbReference>
<name>A0ABT4UFJ0_9BACT</name>
<dbReference type="PANTHER" id="PTHR43214:SF41">
    <property type="entry name" value="NITRATE_NITRITE RESPONSE REGULATOR PROTEIN NARP"/>
    <property type="match status" value="1"/>
</dbReference>
<dbReference type="SUPFAM" id="SSF52172">
    <property type="entry name" value="CheY-like"/>
    <property type="match status" value="1"/>
</dbReference>